<evidence type="ECO:0000256" key="1">
    <source>
        <dbReference type="SAM" id="MobiDB-lite"/>
    </source>
</evidence>
<feature type="region of interest" description="Disordered" evidence="1">
    <location>
        <begin position="546"/>
        <end position="566"/>
    </location>
</feature>
<dbReference type="Proteomes" id="UP000885660">
    <property type="component" value="Unassembled WGS sequence"/>
</dbReference>
<dbReference type="Gene3D" id="3.40.1000.10">
    <property type="entry name" value="Mog1/PsbP, alpha/beta/alpha sandwich"/>
    <property type="match status" value="1"/>
</dbReference>
<sequence length="708" mass="79155">MRKIKPLLLIFFVLFVVYLPLGLASAQPSLQELNTLRITAKGTVDEKGNLKINLDWRFPTNALYIQIKKNFPSPYIILREFTSQKSAFEVANASIEYDDAERALHVTADFLGTAVNKKGRWEIDMGKGTDCILLEKQRGIFLQVTPIDSQMILVMDMMVSLPREAFNVRYNEKKGLLTYSLPRKSATGYCELDLSLQCKPRLMAATYKVYGNPDISGGSMWVAKAVFKNTGECNIRNLKVSYKLGEYSDWSIPHTYSLIVPGGYVVDLYYPVISSKVTQLLTRTPVDVQIKYSYQDEEGNKYEDISGERIEILGINQIEFCNLTKEEITGTWAEYFSNAPLLAAWVTHLDPPVKALAGMVSRLAGGVPTKLDQESAIKFCRTLYDLEVANGLAYQTPSGFLVEYMAGQDIKYPRDVLRDKSGTCVDLAILYASVCEAVGLETMLILIPGHCFPVVVLPGGGLLPVECTAISGAAVGGPQGQVLSFDKAVELASKELQNLQMGKYYSVNVEEMWQQGLVSPELPRLEADVLEKWGWRLPQAQIQQRQQQAAGGRQGKRTGGGQTTTTFTKRYSSEQYRFSFDYPQDWKVQEAQGSVSVIHPQNLAWITVWRIVENIDPQTFLQNIEFQLEQQYRNFAVISRKQATINGVNVFIVIAESTSPQGQAQINGILVFYENNQAKLGVVSAGLRGQYDNLSPMLDQIIGSITLW</sequence>
<organism evidence="2">
    <name type="scientific">Aerophobetes bacterium</name>
    <dbReference type="NCBI Taxonomy" id="2030807"/>
    <lineage>
        <taxon>Bacteria</taxon>
        <taxon>Candidatus Aerophobota</taxon>
    </lineage>
</organism>
<proteinExistence type="predicted"/>
<dbReference type="AlphaFoldDB" id="A0A7V0QS43"/>
<dbReference type="EMBL" id="DRBC01000146">
    <property type="protein sequence ID" value="HDN84612.1"/>
    <property type="molecule type" value="Genomic_DNA"/>
</dbReference>
<evidence type="ECO:0000313" key="2">
    <source>
        <dbReference type="EMBL" id="HDN84612.1"/>
    </source>
</evidence>
<accession>A0A7V0QS43</accession>
<protein>
    <submittedName>
        <fullName evidence="2">Transglutaminase domain-containing protein</fullName>
    </submittedName>
</protein>
<comment type="caution">
    <text evidence="2">The sequence shown here is derived from an EMBL/GenBank/DDBJ whole genome shotgun (WGS) entry which is preliminary data.</text>
</comment>
<reference evidence="2" key="1">
    <citation type="journal article" date="2020" name="mSystems">
        <title>Genome- and Community-Level Interaction Insights into Carbon Utilization and Element Cycling Functions of Hydrothermarchaeota in Hydrothermal Sediment.</title>
        <authorList>
            <person name="Zhou Z."/>
            <person name="Liu Y."/>
            <person name="Xu W."/>
            <person name="Pan J."/>
            <person name="Luo Z.H."/>
            <person name="Li M."/>
        </authorList>
    </citation>
    <scope>NUCLEOTIDE SEQUENCE [LARGE SCALE GENOMIC DNA]</scope>
    <source>
        <strain evidence="2">HyVt-219</strain>
    </source>
</reference>
<gene>
    <name evidence="2" type="ORF">ENG47_02485</name>
</gene>
<name>A0A7V0QS43_UNCAE</name>